<evidence type="ECO:0000313" key="1">
    <source>
        <dbReference type="EMBL" id="MBL0686110.1"/>
    </source>
</evidence>
<dbReference type="PANTHER" id="PTHR39169:SF1">
    <property type="entry name" value="MONOOXYGENASE YDHR-RELATED"/>
    <property type="match status" value="1"/>
</dbReference>
<keyword evidence="1" id="KW-0503">Monooxygenase</keyword>
<dbReference type="NCBIfam" id="NF008333">
    <property type="entry name" value="PRK11118.1"/>
    <property type="match status" value="1"/>
</dbReference>
<dbReference type="Gene3D" id="3.30.70.100">
    <property type="match status" value="1"/>
</dbReference>
<dbReference type="Proteomes" id="UP000651057">
    <property type="component" value="Unassembled WGS sequence"/>
</dbReference>
<dbReference type="GO" id="GO:0004497">
    <property type="term" value="F:monooxygenase activity"/>
    <property type="evidence" value="ECO:0007669"/>
    <property type="project" value="UniProtKB-KW"/>
</dbReference>
<keyword evidence="2" id="KW-1185">Reference proteome</keyword>
<accession>A0A937DAK8</accession>
<reference evidence="1" key="1">
    <citation type="submission" date="2021-01" db="EMBL/GenBank/DDBJ databases">
        <authorList>
            <person name="Zhong Y.L."/>
        </authorList>
    </citation>
    <scope>NUCLEOTIDE SEQUENCE</scope>
    <source>
        <strain evidence="1">KCTC 23302</strain>
    </source>
</reference>
<dbReference type="RefSeq" id="WP_201924677.1">
    <property type="nucleotide sequence ID" value="NZ_BAABAX010000029.1"/>
</dbReference>
<dbReference type="SUPFAM" id="SSF54909">
    <property type="entry name" value="Dimeric alpha+beta barrel"/>
    <property type="match status" value="1"/>
</dbReference>
<dbReference type="PANTHER" id="PTHR39169">
    <property type="match status" value="1"/>
</dbReference>
<keyword evidence="1" id="KW-0560">Oxidoreductase</keyword>
<dbReference type="EMBL" id="JAERQJ010000018">
    <property type="protein sequence ID" value="MBL0686110.1"/>
    <property type="molecule type" value="Genomic_DNA"/>
</dbReference>
<dbReference type="AlphaFoldDB" id="A0A937DAK8"/>
<proteinExistence type="predicted"/>
<dbReference type="InterPro" id="IPR011008">
    <property type="entry name" value="Dimeric_a/b-barrel"/>
</dbReference>
<organism evidence="1 2">
    <name type="scientific">Aquimarina mytili</name>
    <dbReference type="NCBI Taxonomy" id="874423"/>
    <lineage>
        <taxon>Bacteria</taxon>
        <taxon>Pseudomonadati</taxon>
        <taxon>Bacteroidota</taxon>
        <taxon>Flavobacteriia</taxon>
        <taxon>Flavobacteriales</taxon>
        <taxon>Flavobacteriaceae</taxon>
        <taxon>Aquimarina</taxon>
    </lineage>
</organism>
<sequence length="103" mass="12070">MSTQKIWDLHLKYDGPVTQEFMDGNKQLAASIAEEEGIIWKIWTYEEGTNHYGSTYLFKNLDYLEKYREMHVKRLNAIGITDITDYIFDIFEDLSKIDNAPIG</sequence>
<evidence type="ECO:0000313" key="2">
    <source>
        <dbReference type="Proteomes" id="UP000651057"/>
    </source>
</evidence>
<protein>
    <submittedName>
        <fullName evidence="1">Monooxygenase</fullName>
    </submittedName>
</protein>
<comment type="caution">
    <text evidence="1">The sequence shown here is derived from an EMBL/GenBank/DDBJ whole genome shotgun (WGS) entry which is preliminary data.</text>
</comment>
<gene>
    <name evidence="1" type="ORF">JJQ60_21460</name>
</gene>
<dbReference type="Pfam" id="PF08803">
    <property type="entry name" value="ydhR"/>
    <property type="match status" value="1"/>
</dbReference>
<name>A0A937DAK8_9FLAO</name>
<dbReference type="InterPro" id="IPR014910">
    <property type="entry name" value="YdhR"/>
</dbReference>